<dbReference type="Ensembl" id="ENSOTST00005108321.2">
    <property type="protein sequence ID" value="ENSOTSP00005100130.2"/>
    <property type="gene ID" value="ENSOTSG00005046173.2"/>
</dbReference>
<dbReference type="Pfam" id="PF00092">
    <property type="entry name" value="VWA"/>
    <property type="match status" value="1"/>
</dbReference>
<dbReference type="GO" id="GO:0033627">
    <property type="term" value="P:cell adhesion mediated by integrin"/>
    <property type="evidence" value="ECO:0007669"/>
    <property type="project" value="TreeGrafter"/>
</dbReference>
<dbReference type="AlphaFoldDB" id="A0A8C8K384"/>
<evidence type="ECO:0000256" key="12">
    <source>
        <dbReference type="ARBA" id="ARBA00023157"/>
    </source>
</evidence>
<evidence type="ECO:0000259" key="17">
    <source>
        <dbReference type="PROSITE" id="PS50234"/>
    </source>
</evidence>
<dbReference type="InterPro" id="IPR048633">
    <property type="entry name" value="ITGAX-like_Ig_3"/>
</dbReference>
<dbReference type="SMART" id="SM00191">
    <property type="entry name" value="Int_alpha"/>
    <property type="match status" value="3"/>
</dbReference>
<keyword evidence="13 16" id="KW-0675">Receptor</keyword>
<feature type="repeat" description="FG-GAP" evidence="15">
    <location>
        <begin position="361"/>
        <end position="419"/>
    </location>
</feature>
<dbReference type="InterPro" id="IPR000413">
    <property type="entry name" value="Integrin_alpha"/>
</dbReference>
<keyword evidence="7" id="KW-0106">Calcium</keyword>
<dbReference type="Gene3D" id="2.130.10.130">
    <property type="entry name" value="Integrin alpha, N-terminal"/>
    <property type="match status" value="1"/>
</dbReference>
<evidence type="ECO:0000256" key="2">
    <source>
        <dbReference type="ARBA" id="ARBA00008054"/>
    </source>
</evidence>
<evidence type="ECO:0000256" key="11">
    <source>
        <dbReference type="ARBA" id="ARBA00023136"/>
    </source>
</evidence>
<evidence type="ECO:0000256" key="9">
    <source>
        <dbReference type="ARBA" id="ARBA00022989"/>
    </source>
</evidence>
<dbReference type="SMART" id="SM00327">
    <property type="entry name" value="VWA"/>
    <property type="match status" value="1"/>
</dbReference>
<evidence type="ECO:0000256" key="13">
    <source>
        <dbReference type="ARBA" id="ARBA00023170"/>
    </source>
</evidence>
<dbReference type="Pfam" id="PF21520">
    <property type="entry name" value="ITGAX-like_Ig_3"/>
    <property type="match status" value="1"/>
</dbReference>
<dbReference type="InterPro" id="IPR013519">
    <property type="entry name" value="Int_alpha_beta-p"/>
</dbReference>
<dbReference type="PANTHER" id="PTHR23220:SF118">
    <property type="entry name" value="INTEGRIN ALPHA-X"/>
    <property type="match status" value="1"/>
</dbReference>
<dbReference type="GO" id="GO:0009897">
    <property type="term" value="C:external side of plasma membrane"/>
    <property type="evidence" value="ECO:0007669"/>
    <property type="project" value="TreeGrafter"/>
</dbReference>
<dbReference type="InterPro" id="IPR002035">
    <property type="entry name" value="VWF_A"/>
</dbReference>
<dbReference type="GeneTree" id="ENSGT00940000154838"/>
<accession>A0A8C8K384</accession>
<keyword evidence="5" id="KW-0732">Signal</keyword>
<evidence type="ECO:0000256" key="3">
    <source>
        <dbReference type="ARBA" id="ARBA00022692"/>
    </source>
</evidence>
<dbReference type="InterPro" id="IPR028994">
    <property type="entry name" value="Integrin_alpha_N"/>
</dbReference>
<comment type="subcellular location">
    <subcellularLocation>
        <location evidence="1 16">Membrane</location>
        <topology evidence="1 16">Single-pass type I membrane protein</topology>
    </subcellularLocation>
</comment>
<feature type="transmembrane region" description="Helical" evidence="16">
    <location>
        <begin position="881"/>
        <end position="908"/>
    </location>
</feature>
<proteinExistence type="inferred from homology"/>
<keyword evidence="10 16" id="KW-0401">Integrin</keyword>
<dbReference type="Pfam" id="PF20805">
    <property type="entry name" value="Integrin_A_Ig_2"/>
    <property type="match status" value="1"/>
</dbReference>
<dbReference type="PRINTS" id="PR01185">
    <property type="entry name" value="INTEGRINA"/>
</dbReference>
<dbReference type="GO" id="GO:0008305">
    <property type="term" value="C:integrin complex"/>
    <property type="evidence" value="ECO:0007669"/>
    <property type="project" value="InterPro"/>
</dbReference>
<dbReference type="Pfam" id="PF01839">
    <property type="entry name" value="FG-GAP"/>
    <property type="match status" value="2"/>
</dbReference>
<dbReference type="InterPro" id="IPR013517">
    <property type="entry name" value="FG-GAP"/>
</dbReference>
<dbReference type="GO" id="GO:0007160">
    <property type="term" value="P:cell-matrix adhesion"/>
    <property type="evidence" value="ECO:0007669"/>
    <property type="project" value="TreeGrafter"/>
</dbReference>
<dbReference type="Proteomes" id="UP000694402">
    <property type="component" value="Unassembled WGS sequence"/>
</dbReference>
<name>A0A8C8K384_ONCTS</name>
<dbReference type="SUPFAM" id="SSF69318">
    <property type="entry name" value="Integrin alpha N-terminal domain"/>
    <property type="match status" value="1"/>
</dbReference>
<dbReference type="PROSITE" id="PS50234">
    <property type="entry name" value="VWFA"/>
    <property type="match status" value="1"/>
</dbReference>
<dbReference type="GO" id="GO:0098609">
    <property type="term" value="P:cell-cell adhesion"/>
    <property type="evidence" value="ECO:0007669"/>
    <property type="project" value="TreeGrafter"/>
</dbReference>
<keyword evidence="3 16" id="KW-0812">Transmembrane</keyword>
<evidence type="ECO:0000256" key="4">
    <source>
        <dbReference type="ARBA" id="ARBA00022723"/>
    </source>
</evidence>
<sequence>PLDQYKQNRRGQVYRCLVRDSSCIPLSLQGMYGRIYYSNISVCGPTIPRECKSITTYNGMCFEIDQSLNVKQPVPSSLEECPGQTDIAFLLDGSGSVNRVDFEKMKGFVKDLIREFLERDTKFAVAQYSGYCTIHFDLNTFNVMNRDYQVNSIAQQGGGTYTAASMKKVVQEVFSTSRGSRPKAKRIMIVITDGQSNDSGMLKNAASEAEAKNIIRFAIGVGRAFSSSSARKELETIASYPPSNHIFQVGSFQALDQIKDTLQNSIFPIEGYSMAVATTHTRQFTILGAPRFKHTGRVVVLPSRDTDKPIEFSGQIGAYFGAEVCAMDVNKDSYSDLVLISAPMFTDRDREGRVYVCTINDRMTLVGDAGQMGRFGTSLAPLPDLNMDGFNDLAVGAPLENDGQGSVYIFHGTSSGISKIKSQKISASDVQSGLKYFGLSISQTSLDMSLDSLPDLAVGSKGAVLLLRSRPIVTLMARVSFNPPKIPTNQVDCSTPLRNIAKVCFTMTRQTTDTKDLQAKINYTLTLDVTRQAPNYRAYISPKIREKRNTITLRLQEQCFSHNFFIEVGLKRRPPFRFLGFEINCGADNNCIDNLKVDFNFTGSSEVRVGIDEVINVTVSVESREENSYNSHVILKYPAGLSFRKFTILQGRVECNSSDSVGNVMWGQSDCTIDKPIFKSDSKCMTLLFGTFVFIKSSPHLFRNEDSTSYVNFTAGKNDLQKHVKQSFEVENYERGFNLTVIIKVPMKLGDKDIWADPNGIQIQGCQRHKNEEPTATEFVDQLQKNHAVDCSVANCGVFMCKSFIRNLDRNSYNITGNLSSQWIEQIGLESAQFNLVSSATIDYDRNQYIYYSSDSKNNPPIQKIETQVEVYPEVNFTKGVIGGVVGGLLLLALITAGLYKVIFITYLV</sequence>
<dbReference type="SUPFAM" id="SSF69179">
    <property type="entry name" value="Integrin domains"/>
    <property type="match status" value="2"/>
</dbReference>
<dbReference type="Gene3D" id="2.60.40.1530">
    <property type="entry name" value="ntegrin, alpha v. Chain A, domain 4"/>
    <property type="match status" value="1"/>
</dbReference>
<feature type="domain" description="VWFA" evidence="17">
    <location>
        <begin position="86"/>
        <end position="262"/>
    </location>
</feature>
<evidence type="ECO:0000256" key="15">
    <source>
        <dbReference type="PROSITE-ProRule" id="PRU00803"/>
    </source>
</evidence>
<dbReference type="InterPro" id="IPR048285">
    <property type="entry name" value="Integrin_alpha_Ig-like_2"/>
</dbReference>
<keyword evidence="11 16" id="KW-0472">Membrane</keyword>
<dbReference type="Gene3D" id="2.60.40.1460">
    <property type="entry name" value="Integrin domains. Chain A, domain 2"/>
    <property type="match status" value="1"/>
</dbReference>
<dbReference type="FunFam" id="3.40.50.410:FF:000012">
    <property type="entry name" value="Integrin, alpha 10"/>
    <property type="match status" value="1"/>
</dbReference>
<dbReference type="GO" id="GO:0005178">
    <property type="term" value="F:integrin binding"/>
    <property type="evidence" value="ECO:0007669"/>
    <property type="project" value="TreeGrafter"/>
</dbReference>
<feature type="repeat" description="FG-GAP" evidence="15">
    <location>
        <begin position="305"/>
        <end position="360"/>
    </location>
</feature>
<keyword evidence="19" id="KW-1185">Reference proteome</keyword>
<dbReference type="PRINTS" id="PR00453">
    <property type="entry name" value="VWFADOMAIN"/>
</dbReference>
<evidence type="ECO:0000256" key="10">
    <source>
        <dbReference type="ARBA" id="ARBA00023037"/>
    </source>
</evidence>
<dbReference type="GO" id="GO:0046872">
    <property type="term" value="F:metal ion binding"/>
    <property type="evidence" value="ECO:0007669"/>
    <property type="project" value="UniProtKB-KW"/>
</dbReference>
<gene>
    <name evidence="18" type="primary">ITGAM</name>
</gene>
<evidence type="ECO:0000256" key="16">
    <source>
        <dbReference type="RuleBase" id="RU003762"/>
    </source>
</evidence>
<keyword evidence="8 16" id="KW-0130">Cell adhesion</keyword>
<protein>
    <recommendedName>
        <fullName evidence="17">VWFA domain-containing protein</fullName>
    </recommendedName>
</protein>
<keyword evidence="9 16" id="KW-1133">Transmembrane helix</keyword>
<keyword evidence="4" id="KW-0479">Metal-binding</keyword>
<evidence type="ECO:0000256" key="14">
    <source>
        <dbReference type="ARBA" id="ARBA00023180"/>
    </source>
</evidence>
<keyword evidence="14" id="KW-0325">Glycoprotein</keyword>
<dbReference type="Gene3D" id="1.20.5.930">
    <property type="entry name" value="Bicelle-embedded integrin alpha(iib) transmembrane segment"/>
    <property type="match status" value="1"/>
</dbReference>
<dbReference type="GO" id="GO:0007229">
    <property type="term" value="P:integrin-mediated signaling pathway"/>
    <property type="evidence" value="ECO:0007669"/>
    <property type="project" value="UniProtKB-KW"/>
</dbReference>
<feature type="repeat" description="FG-GAP" evidence="15">
    <location>
        <begin position="423"/>
        <end position="484"/>
    </location>
</feature>
<evidence type="ECO:0000256" key="5">
    <source>
        <dbReference type="ARBA" id="ARBA00022729"/>
    </source>
</evidence>
<dbReference type="Gene3D" id="3.40.50.410">
    <property type="entry name" value="von Willebrand factor, type A domain"/>
    <property type="match status" value="1"/>
</dbReference>
<evidence type="ECO:0000256" key="7">
    <source>
        <dbReference type="ARBA" id="ARBA00022837"/>
    </source>
</evidence>
<dbReference type="InterPro" id="IPR032695">
    <property type="entry name" value="Integrin_dom_sf"/>
</dbReference>
<evidence type="ECO:0000313" key="19">
    <source>
        <dbReference type="Proteomes" id="UP000694402"/>
    </source>
</evidence>
<dbReference type="SUPFAM" id="SSF53300">
    <property type="entry name" value="vWA-like"/>
    <property type="match status" value="1"/>
</dbReference>
<evidence type="ECO:0000256" key="8">
    <source>
        <dbReference type="ARBA" id="ARBA00022889"/>
    </source>
</evidence>
<comment type="similarity">
    <text evidence="2 16">Belongs to the integrin alpha chain family.</text>
</comment>
<dbReference type="PANTHER" id="PTHR23220">
    <property type="entry name" value="INTEGRIN ALPHA"/>
    <property type="match status" value="1"/>
</dbReference>
<evidence type="ECO:0000256" key="6">
    <source>
        <dbReference type="ARBA" id="ARBA00022737"/>
    </source>
</evidence>
<evidence type="ECO:0000313" key="18">
    <source>
        <dbReference type="Ensembl" id="ENSOTSP00005100130.2"/>
    </source>
</evidence>
<dbReference type="PROSITE" id="PS51470">
    <property type="entry name" value="FG_GAP"/>
    <property type="match status" value="3"/>
</dbReference>
<keyword evidence="12" id="KW-1015">Disulfide bond</keyword>
<reference evidence="18" key="2">
    <citation type="submission" date="2025-09" db="UniProtKB">
        <authorList>
            <consortium name="Ensembl"/>
        </authorList>
    </citation>
    <scope>IDENTIFICATION</scope>
</reference>
<evidence type="ECO:0000256" key="1">
    <source>
        <dbReference type="ARBA" id="ARBA00004479"/>
    </source>
</evidence>
<dbReference type="InterPro" id="IPR036465">
    <property type="entry name" value="vWFA_dom_sf"/>
</dbReference>
<reference evidence="18" key="1">
    <citation type="submission" date="2025-08" db="UniProtKB">
        <authorList>
            <consortium name="Ensembl"/>
        </authorList>
    </citation>
    <scope>IDENTIFICATION</scope>
</reference>
<organism evidence="18 19">
    <name type="scientific">Oncorhynchus tshawytscha</name>
    <name type="common">Chinook salmon</name>
    <name type="synonym">Salmo tshawytscha</name>
    <dbReference type="NCBI Taxonomy" id="74940"/>
    <lineage>
        <taxon>Eukaryota</taxon>
        <taxon>Metazoa</taxon>
        <taxon>Chordata</taxon>
        <taxon>Craniata</taxon>
        <taxon>Vertebrata</taxon>
        <taxon>Euteleostomi</taxon>
        <taxon>Actinopterygii</taxon>
        <taxon>Neopterygii</taxon>
        <taxon>Teleostei</taxon>
        <taxon>Protacanthopterygii</taxon>
        <taxon>Salmoniformes</taxon>
        <taxon>Salmonidae</taxon>
        <taxon>Salmoninae</taxon>
        <taxon>Oncorhynchus</taxon>
    </lineage>
</organism>
<keyword evidence="6" id="KW-0677">Repeat</keyword>